<dbReference type="AlphaFoldDB" id="A0A2N9LQF8"/>
<dbReference type="InterPro" id="IPR050061">
    <property type="entry name" value="MurCDEF_pg_biosynth"/>
</dbReference>
<comment type="similarity">
    <text evidence="14">Belongs to the MurCDEF family.</text>
</comment>
<keyword evidence="8 14" id="KW-0067">ATP-binding</keyword>
<feature type="domain" description="Mur ligase central" evidence="17">
    <location>
        <begin position="110"/>
        <end position="299"/>
    </location>
</feature>
<dbReference type="SUPFAM" id="SSF53244">
    <property type="entry name" value="MurD-like peptide ligases, peptide-binding domain"/>
    <property type="match status" value="1"/>
</dbReference>
<keyword evidence="12 14" id="KW-0961">Cell wall biogenesis/degradation</keyword>
<proteinExistence type="inferred from homology"/>
<evidence type="ECO:0000256" key="12">
    <source>
        <dbReference type="ARBA" id="ARBA00023316"/>
    </source>
</evidence>
<dbReference type="HAMAP" id="MF_00046">
    <property type="entry name" value="MurC"/>
    <property type="match status" value="1"/>
</dbReference>
<protein>
    <recommendedName>
        <fullName evidence="3 14">UDP-N-acetylmuramate--L-alanine ligase</fullName>
        <ecNumber evidence="3 14">6.3.2.8</ecNumber>
    </recommendedName>
    <alternativeName>
        <fullName evidence="14">UDP-N-acetylmuramoyl-L-alanine synthetase</fullName>
    </alternativeName>
</protein>
<evidence type="ECO:0000256" key="10">
    <source>
        <dbReference type="ARBA" id="ARBA00022984"/>
    </source>
</evidence>
<evidence type="ECO:0000256" key="7">
    <source>
        <dbReference type="ARBA" id="ARBA00022741"/>
    </source>
</evidence>
<dbReference type="SUPFAM" id="SSF53623">
    <property type="entry name" value="MurD-like peptide ligases, catalytic domain"/>
    <property type="match status" value="1"/>
</dbReference>
<dbReference type="Pfam" id="PF02875">
    <property type="entry name" value="Mur_ligase_C"/>
    <property type="match status" value="1"/>
</dbReference>
<dbReference type="InterPro" id="IPR005758">
    <property type="entry name" value="UDP-N-AcMur_Ala_ligase_MurC"/>
</dbReference>
<dbReference type="InterPro" id="IPR036615">
    <property type="entry name" value="Mur_ligase_C_dom_sf"/>
</dbReference>
<evidence type="ECO:0000256" key="1">
    <source>
        <dbReference type="ARBA" id="ARBA00004496"/>
    </source>
</evidence>
<feature type="domain" description="Mur ligase N-terminal catalytic" evidence="15">
    <location>
        <begin position="7"/>
        <end position="106"/>
    </location>
</feature>
<evidence type="ECO:0000256" key="13">
    <source>
        <dbReference type="ARBA" id="ARBA00047833"/>
    </source>
</evidence>
<reference evidence="19" key="1">
    <citation type="submission" date="2018-02" db="EMBL/GenBank/DDBJ databases">
        <authorList>
            <person name="Hausmann B."/>
        </authorList>
    </citation>
    <scope>NUCLEOTIDE SEQUENCE [LARGE SCALE GENOMIC DNA]</scope>
    <source>
        <strain evidence="19">Peat soil MAG SbA5</strain>
    </source>
</reference>
<dbReference type="GO" id="GO:0071555">
    <property type="term" value="P:cell wall organization"/>
    <property type="evidence" value="ECO:0007669"/>
    <property type="project" value="UniProtKB-KW"/>
</dbReference>
<dbReference type="NCBIfam" id="TIGR01082">
    <property type="entry name" value="murC"/>
    <property type="match status" value="1"/>
</dbReference>
<dbReference type="Proteomes" id="UP000239735">
    <property type="component" value="Unassembled WGS sequence"/>
</dbReference>
<dbReference type="Gene3D" id="3.40.50.720">
    <property type="entry name" value="NAD(P)-binding Rossmann-like Domain"/>
    <property type="match status" value="1"/>
</dbReference>
<feature type="domain" description="Mur ligase C-terminal" evidence="16">
    <location>
        <begin position="321"/>
        <end position="457"/>
    </location>
</feature>
<evidence type="ECO:0000256" key="11">
    <source>
        <dbReference type="ARBA" id="ARBA00023306"/>
    </source>
</evidence>
<evidence type="ECO:0000313" key="18">
    <source>
        <dbReference type="EMBL" id="SPE25468.1"/>
    </source>
</evidence>
<evidence type="ECO:0000256" key="2">
    <source>
        <dbReference type="ARBA" id="ARBA00004752"/>
    </source>
</evidence>
<dbReference type="Pfam" id="PF08245">
    <property type="entry name" value="Mur_ligase_M"/>
    <property type="match status" value="1"/>
</dbReference>
<dbReference type="GO" id="GO:0051301">
    <property type="term" value="P:cell division"/>
    <property type="evidence" value="ECO:0007669"/>
    <property type="project" value="UniProtKB-KW"/>
</dbReference>
<keyword evidence="9 14" id="KW-0133">Cell shape</keyword>
<dbReference type="GO" id="GO:0008360">
    <property type="term" value="P:regulation of cell shape"/>
    <property type="evidence" value="ECO:0007669"/>
    <property type="project" value="UniProtKB-KW"/>
</dbReference>
<organism evidence="18 19">
    <name type="scientific">Candidatus Sulfuritelmatomonas gaucii</name>
    <dbReference type="NCBI Taxonomy" id="2043161"/>
    <lineage>
        <taxon>Bacteria</taxon>
        <taxon>Pseudomonadati</taxon>
        <taxon>Acidobacteriota</taxon>
        <taxon>Terriglobia</taxon>
        <taxon>Terriglobales</taxon>
        <taxon>Acidobacteriaceae</taxon>
        <taxon>Candidatus Sulfuritelmatomonas</taxon>
    </lineage>
</organism>
<evidence type="ECO:0000256" key="9">
    <source>
        <dbReference type="ARBA" id="ARBA00022960"/>
    </source>
</evidence>
<dbReference type="GO" id="GO:0005524">
    <property type="term" value="F:ATP binding"/>
    <property type="evidence" value="ECO:0007669"/>
    <property type="project" value="UniProtKB-UniRule"/>
</dbReference>
<dbReference type="EMBL" id="OKRB01000108">
    <property type="protein sequence ID" value="SPE25468.1"/>
    <property type="molecule type" value="Genomic_DNA"/>
</dbReference>
<dbReference type="PANTHER" id="PTHR43445:SF3">
    <property type="entry name" value="UDP-N-ACETYLMURAMATE--L-ALANINE LIGASE"/>
    <property type="match status" value="1"/>
</dbReference>
<dbReference type="OrthoDB" id="9804126at2"/>
<keyword evidence="5 14" id="KW-0436">Ligase</keyword>
<dbReference type="SUPFAM" id="SSF51984">
    <property type="entry name" value="MurCD N-terminal domain"/>
    <property type="match status" value="1"/>
</dbReference>
<dbReference type="InterPro" id="IPR013221">
    <property type="entry name" value="Mur_ligase_cen"/>
</dbReference>
<evidence type="ECO:0000259" key="16">
    <source>
        <dbReference type="Pfam" id="PF02875"/>
    </source>
</evidence>
<evidence type="ECO:0000259" key="15">
    <source>
        <dbReference type="Pfam" id="PF01225"/>
    </source>
</evidence>
<keyword evidence="6 14" id="KW-0132">Cell division</keyword>
<sequence>MFATSQHAHFIGIGGIGMSGIAEILLNLGMKVSGSDLRRSALTDRLAHLGATVYEGHNAANVTGATVVVTSSAVSKNNPEVLEAHARKIPVIQRGEMLAELMRLKYGIVIAGMHGKTTTTSMVAAVLAAGGLDPTVVVGGRVDAMGSNARLGTTQYLVAESDESDRSFLKLSPILAVVTNLDREHMDCYHDMADVERAFVDFMDRVPFYGAVTACVDNALLKGILPRVKRRVFTYGEAAGADFRLELLGGCETAGGAAGLESCFSRFQVHTASGPLGPFELHVPGRHNVLNATAAVAIARQLEISPEKIAEGISHFRGVDRRFQQRGQARGVVVVDDYGHHPTEIRATLEAARAYSKGRLHVVFQPHRYSRTRDLLEEFGGAFKDADTVIVLPIYAASEEPIAGVTAERLAERIRNEALGNKPAGPQVEFVPEFGDAVRSAAAAAREGDLILTLGAGSVSQLGPQILAALNERTG</sequence>
<comment type="catalytic activity">
    <reaction evidence="13 14">
        <text>UDP-N-acetyl-alpha-D-muramate + L-alanine + ATP = UDP-N-acetyl-alpha-D-muramoyl-L-alanine + ADP + phosphate + H(+)</text>
        <dbReference type="Rhea" id="RHEA:23372"/>
        <dbReference type="ChEBI" id="CHEBI:15378"/>
        <dbReference type="ChEBI" id="CHEBI:30616"/>
        <dbReference type="ChEBI" id="CHEBI:43474"/>
        <dbReference type="ChEBI" id="CHEBI:57972"/>
        <dbReference type="ChEBI" id="CHEBI:70757"/>
        <dbReference type="ChEBI" id="CHEBI:83898"/>
        <dbReference type="ChEBI" id="CHEBI:456216"/>
        <dbReference type="EC" id="6.3.2.8"/>
    </reaction>
</comment>
<evidence type="ECO:0000256" key="5">
    <source>
        <dbReference type="ARBA" id="ARBA00022598"/>
    </source>
</evidence>
<dbReference type="UniPathway" id="UPA00219"/>
<comment type="pathway">
    <text evidence="2 14">Cell wall biogenesis; peptidoglycan biosynthesis.</text>
</comment>
<keyword evidence="11 14" id="KW-0131">Cell cycle</keyword>
<keyword evidence="4 14" id="KW-0963">Cytoplasm</keyword>
<evidence type="ECO:0000259" key="17">
    <source>
        <dbReference type="Pfam" id="PF08245"/>
    </source>
</evidence>
<accession>A0A2N9LQF8</accession>
<comment type="subcellular location">
    <subcellularLocation>
        <location evidence="1 14">Cytoplasm</location>
    </subcellularLocation>
</comment>
<evidence type="ECO:0000256" key="8">
    <source>
        <dbReference type="ARBA" id="ARBA00022840"/>
    </source>
</evidence>
<dbReference type="InterPro" id="IPR004101">
    <property type="entry name" value="Mur_ligase_C"/>
</dbReference>
<dbReference type="InterPro" id="IPR036565">
    <property type="entry name" value="Mur-like_cat_sf"/>
</dbReference>
<gene>
    <name evidence="14 18" type="primary">murC</name>
    <name evidence="18" type="ORF">SBA5_50057</name>
</gene>
<keyword evidence="7 14" id="KW-0547">Nucleotide-binding</keyword>
<dbReference type="InterPro" id="IPR000713">
    <property type="entry name" value="Mur_ligase_N"/>
</dbReference>
<keyword evidence="10 14" id="KW-0573">Peptidoglycan synthesis</keyword>
<dbReference type="GO" id="GO:0005737">
    <property type="term" value="C:cytoplasm"/>
    <property type="evidence" value="ECO:0007669"/>
    <property type="project" value="UniProtKB-SubCell"/>
</dbReference>
<dbReference type="GO" id="GO:0009252">
    <property type="term" value="P:peptidoglycan biosynthetic process"/>
    <property type="evidence" value="ECO:0007669"/>
    <property type="project" value="UniProtKB-UniRule"/>
</dbReference>
<dbReference type="EC" id="6.3.2.8" evidence="3 14"/>
<comment type="function">
    <text evidence="14">Cell wall formation.</text>
</comment>
<evidence type="ECO:0000256" key="14">
    <source>
        <dbReference type="HAMAP-Rule" id="MF_00046"/>
    </source>
</evidence>
<dbReference type="GO" id="GO:0008763">
    <property type="term" value="F:UDP-N-acetylmuramate-L-alanine ligase activity"/>
    <property type="evidence" value="ECO:0007669"/>
    <property type="project" value="UniProtKB-UniRule"/>
</dbReference>
<dbReference type="Pfam" id="PF01225">
    <property type="entry name" value="Mur_ligase"/>
    <property type="match status" value="1"/>
</dbReference>
<evidence type="ECO:0000313" key="19">
    <source>
        <dbReference type="Proteomes" id="UP000239735"/>
    </source>
</evidence>
<dbReference type="Gene3D" id="3.90.190.20">
    <property type="entry name" value="Mur ligase, C-terminal domain"/>
    <property type="match status" value="1"/>
</dbReference>
<dbReference type="Gene3D" id="3.40.1190.10">
    <property type="entry name" value="Mur-like, catalytic domain"/>
    <property type="match status" value="1"/>
</dbReference>
<name>A0A2N9LQF8_9BACT</name>
<dbReference type="PANTHER" id="PTHR43445">
    <property type="entry name" value="UDP-N-ACETYLMURAMATE--L-ALANINE LIGASE-RELATED"/>
    <property type="match status" value="1"/>
</dbReference>
<feature type="binding site" evidence="14">
    <location>
        <begin position="112"/>
        <end position="118"/>
    </location>
    <ligand>
        <name>ATP</name>
        <dbReference type="ChEBI" id="CHEBI:30616"/>
    </ligand>
</feature>
<evidence type="ECO:0000256" key="3">
    <source>
        <dbReference type="ARBA" id="ARBA00012211"/>
    </source>
</evidence>
<evidence type="ECO:0000256" key="4">
    <source>
        <dbReference type="ARBA" id="ARBA00022490"/>
    </source>
</evidence>
<evidence type="ECO:0000256" key="6">
    <source>
        <dbReference type="ARBA" id="ARBA00022618"/>
    </source>
</evidence>